<evidence type="ECO:0000313" key="1">
    <source>
        <dbReference type="EMBL" id="CAD7230233.1"/>
    </source>
</evidence>
<dbReference type="InterPro" id="IPR016186">
    <property type="entry name" value="C-type_lectin-like/link_sf"/>
</dbReference>
<reference evidence="1" key="1">
    <citation type="submission" date="2020-11" db="EMBL/GenBank/DDBJ databases">
        <authorList>
            <person name="Tran Van P."/>
        </authorList>
    </citation>
    <scope>NUCLEOTIDE SEQUENCE</scope>
</reference>
<accession>A0A7R8WEL3</accession>
<dbReference type="EMBL" id="OB662551">
    <property type="protein sequence ID" value="CAD7230233.1"/>
    <property type="molecule type" value="Genomic_DNA"/>
</dbReference>
<gene>
    <name evidence="1" type="ORF">CTOB1V02_LOCUS8095</name>
</gene>
<organism evidence="1">
    <name type="scientific">Cyprideis torosa</name>
    <dbReference type="NCBI Taxonomy" id="163714"/>
    <lineage>
        <taxon>Eukaryota</taxon>
        <taxon>Metazoa</taxon>
        <taxon>Ecdysozoa</taxon>
        <taxon>Arthropoda</taxon>
        <taxon>Crustacea</taxon>
        <taxon>Oligostraca</taxon>
        <taxon>Ostracoda</taxon>
        <taxon>Podocopa</taxon>
        <taxon>Podocopida</taxon>
        <taxon>Cytherocopina</taxon>
        <taxon>Cytheroidea</taxon>
        <taxon>Cytherideidae</taxon>
        <taxon>Cyprideis</taxon>
    </lineage>
</organism>
<sequence>MRDLKIQKTEFEFYRASGAPSATVMTRSSDSILRSITTVANCSRILPSSLYSNGDTAALWLWDMATCDFEAVLAYRQIPPLRRQAEASVQFSFNSRVDSKNQFEKSSTRIVNKMEFYSLLLTLCVCVVDNLNFLANASRNVTMVNFPTYEGQCDHPFTAVNGGRCYFPSYDLLKTTWTGAQLICSWLHPKGQLAEFETLQEMVDATGFLINDNSTHGWGSVGPWIGAIEKGDSNSFIWYSSKAAIDKDYWAESRPYISTSGDGVALDASDYFQWIDLSSRVDLPFLCEIPSNPRPDESEDKTEDIEEGELTVTKRELQNLESELREERRLRATKEEMILKQQELLVVKEERTAALESELREERRLNAVKISALERELREERRVRGTKDAKISALEEKNSLLEDELEAHSRHCFPGSMPFPQEGVMTVTKRELENLEQPGASPKPPSLTIGAWTMHLFMRKGAELFFVVTHCGRVDQAYALTFRVRVNAEKLWTPYSHTYTSEYFDRRRRTSAVYLLYKGDVPEILSKYGDEESFRFEVRLLEAVATGVKGNTEKDEITIKARFANVTAMEVNDRVYSEPHFLRGFRVRLMARRRTYSLGLYLSCIGNVLEGEYSVNVTWTLTLERDGGKGGPKTKSSTETFDQQNTVWGWYSFVKWEELVAPGSGWIGEDGSVSVTAAVKINE</sequence>
<dbReference type="OrthoDB" id="6132182at2759"/>
<dbReference type="SUPFAM" id="SSF56436">
    <property type="entry name" value="C-type lectin-like"/>
    <property type="match status" value="1"/>
</dbReference>
<dbReference type="AlphaFoldDB" id="A0A7R8WEL3"/>
<dbReference type="CDD" id="cd00121">
    <property type="entry name" value="MATH"/>
    <property type="match status" value="1"/>
</dbReference>
<dbReference type="SMART" id="SM00061">
    <property type="entry name" value="MATH"/>
    <property type="match status" value="1"/>
</dbReference>
<dbReference type="Gene3D" id="3.10.100.10">
    <property type="entry name" value="Mannose-Binding Protein A, subunit A"/>
    <property type="match status" value="1"/>
</dbReference>
<dbReference type="InterPro" id="IPR002083">
    <property type="entry name" value="MATH/TRAF_dom"/>
</dbReference>
<dbReference type="Pfam" id="PF00917">
    <property type="entry name" value="MATH"/>
    <property type="match status" value="1"/>
</dbReference>
<dbReference type="InterPro" id="IPR016187">
    <property type="entry name" value="CTDL_fold"/>
</dbReference>
<name>A0A7R8WEL3_9CRUS</name>
<dbReference type="SMART" id="SM00034">
    <property type="entry name" value="CLECT"/>
    <property type="match status" value="1"/>
</dbReference>
<dbReference type="CDD" id="cd00037">
    <property type="entry name" value="CLECT"/>
    <property type="match status" value="1"/>
</dbReference>
<dbReference type="InterPro" id="IPR008974">
    <property type="entry name" value="TRAF-like"/>
</dbReference>
<proteinExistence type="predicted"/>
<dbReference type="PROSITE" id="PS50144">
    <property type="entry name" value="MATH"/>
    <property type="match status" value="1"/>
</dbReference>
<protein>
    <submittedName>
        <fullName evidence="1">Uncharacterized protein</fullName>
    </submittedName>
</protein>
<dbReference type="InterPro" id="IPR001304">
    <property type="entry name" value="C-type_lectin-like"/>
</dbReference>
<dbReference type="Gene3D" id="2.60.210.10">
    <property type="entry name" value="Apoptosis, Tumor Necrosis Factor Receptor Associated Protein 2, Chain A"/>
    <property type="match status" value="1"/>
</dbReference>
<dbReference type="PROSITE" id="PS50041">
    <property type="entry name" value="C_TYPE_LECTIN_2"/>
    <property type="match status" value="1"/>
</dbReference>
<dbReference type="SUPFAM" id="SSF49599">
    <property type="entry name" value="TRAF domain-like"/>
    <property type="match status" value="1"/>
</dbReference>